<feature type="transmembrane region" description="Helical" evidence="1">
    <location>
        <begin position="97"/>
        <end position="115"/>
    </location>
</feature>
<evidence type="ECO:0000313" key="4">
    <source>
        <dbReference type="EMBL" id="QSB06549.1"/>
    </source>
</evidence>
<keyword evidence="1" id="KW-1133">Transmembrane helix</keyword>
<dbReference type="InterPro" id="IPR035919">
    <property type="entry name" value="EAL_sf"/>
</dbReference>
<organism evidence="4 5">
    <name type="scientific">Natronoglycomyces albus</name>
    <dbReference type="NCBI Taxonomy" id="2811108"/>
    <lineage>
        <taxon>Bacteria</taxon>
        <taxon>Bacillati</taxon>
        <taxon>Actinomycetota</taxon>
        <taxon>Actinomycetes</taxon>
        <taxon>Glycomycetales</taxon>
        <taxon>Glycomycetaceae</taxon>
        <taxon>Natronoglycomyces</taxon>
    </lineage>
</organism>
<name>A0A895XTB5_9ACTN</name>
<feature type="domain" description="EAL" evidence="2">
    <location>
        <begin position="417"/>
        <end position="673"/>
    </location>
</feature>
<keyword evidence="5" id="KW-1185">Reference proteome</keyword>
<dbReference type="Pfam" id="PF00563">
    <property type="entry name" value="EAL"/>
    <property type="match status" value="1"/>
</dbReference>
<reference evidence="4" key="1">
    <citation type="submission" date="2021-02" db="EMBL/GenBank/DDBJ databases">
        <title>Natronoglycomyces albus gen. nov., sp. nov, a haloalkaliphilic actinobacterium from a soda solonchak soil.</title>
        <authorList>
            <person name="Sorokin D.Y."/>
            <person name="Khijniak T.V."/>
            <person name="Zakharycheva A.P."/>
            <person name="Boueva O.V."/>
            <person name="Ariskina E.V."/>
            <person name="Hahnke R.L."/>
            <person name="Bunk B."/>
            <person name="Sproer C."/>
            <person name="Schumann P."/>
            <person name="Evtushenko L.I."/>
            <person name="Kublanov I.V."/>
        </authorList>
    </citation>
    <scope>NUCLEOTIDE SEQUENCE</scope>
    <source>
        <strain evidence="4">DSM 106290</strain>
    </source>
</reference>
<dbReference type="Gene3D" id="3.30.70.270">
    <property type="match status" value="1"/>
</dbReference>
<proteinExistence type="predicted"/>
<dbReference type="InterPro" id="IPR001633">
    <property type="entry name" value="EAL_dom"/>
</dbReference>
<dbReference type="SUPFAM" id="SSF55073">
    <property type="entry name" value="Nucleotide cyclase"/>
    <property type="match status" value="1"/>
</dbReference>
<dbReference type="InterPro" id="IPR050706">
    <property type="entry name" value="Cyclic-di-GMP_PDE-like"/>
</dbReference>
<evidence type="ECO:0000259" key="3">
    <source>
        <dbReference type="PROSITE" id="PS50887"/>
    </source>
</evidence>
<dbReference type="AlphaFoldDB" id="A0A895XTB5"/>
<feature type="transmembrane region" description="Helical" evidence="1">
    <location>
        <begin position="122"/>
        <end position="140"/>
    </location>
</feature>
<dbReference type="InterPro" id="IPR000160">
    <property type="entry name" value="GGDEF_dom"/>
</dbReference>
<dbReference type="SMART" id="SM00267">
    <property type="entry name" value="GGDEF"/>
    <property type="match status" value="1"/>
</dbReference>
<dbReference type="KEGG" id="nav:JQS30_06510"/>
<sequence length="686" mass="74973">MATTLVRNTAPREHPGRYYAFLAAIISAAIIAVATTIVIAPLSFYDNLVAVPPAFWVVAVLALAVEMRSIRWRGISLSTSPLFSAACFLAVMVTWGFLPALIVQAGVAILASVKVRAALWRAGFNVAQMALALSVSWWVWTALTEGNAWETTGYDVLALVLAGCTWSIVSHLCVAGALKFRAAMGVRDYVMAYLRTEAFLGLALIALAPIIATAAVTSAWLVVAAAVPLLSLYRLLNMAAEREHQANLDPLTGMLNRKGFEIEVGDKIVNARETDTKLSLLVLDLVRFAEVNSALGHAVGDQLLEELAQRFNSKKSPGKLMARLGGDEFAFVWAELDGMDDPASCVMEIRSCLDQPVSLGDVAVNITGAIGSASFPEDGEDFESLFRRAHIALGESKRRGSDYTRYAEEFDHHSPERLMLLGDLRRALDDPRLPGVKLFYQPQMCLDTGQVLGVEALLRYTHPTQGNIQPTEILALAEQSAVMRLLTERVVEIALSQQQRWISEGHNLRVAVNVSVRDLESADFVDFLTERMRLHHVPARLLQLEITESALMADPRRVVDNVTRLAELGVGLSLDDFGTGFSSMQHLRRLPVSEIKIDRQFVAGLIDDPDDAAIVSSTIDLGRALDLLVVAEGVEEEATRAKLEEWGCHAAQGWLYARPMSAAKLDGWLRSREAAEAVILDVVPPS</sequence>
<gene>
    <name evidence="4" type="ORF">JQS30_06510</name>
</gene>
<evidence type="ECO:0000259" key="2">
    <source>
        <dbReference type="PROSITE" id="PS50883"/>
    </source>
</evidence>
<dbReference type="CDD" id="cd01948">
    <property type="entry name" value="EAL"/>
    <property type="match status" value="1"/>
</dbReference>
<evidence type="ECO:0000256" key="1">
    <source>
        <dbReference type="SAM" id="Phobius"/>
    </source>
</evidence>
<feature type="domain" description="GGDEF" evidence="3">
    <location>
        <begin position="276"/>
        <end position="409"/>
    </location>
</feature>
<feature type="transmembrane region" description="Helical" evidence="1">
    <location>
        <begin position="21"/>
        <end position="42"/>
    </location>
</feature>
<dbReference type="InterPro" id="IPR029787">
    <property type="entry name" value="Nucleotide_cyclase"/>
</dbReference>
<feature type="transmembrane region" description="Helical" evidence="1">
    <location>
        <begin position="156"/>
        <end position="178"/>
    </location>
</feature>
<dbReference type="PANTHER" id="PTHR33121">
    <property type="entry name" value="CYCLIC DI-GMP PHOSPHODIESTERASE PDEF"/>
    <property type="match status" value="1"/>
</dbReference>
<dbReference type="SUPFAM" id="SSF141868">
    <property type="entry name" value="EAL domain-like"/>
    <property type="match status" value="1"/>
</dbReference>
<dbReference type="EMBL" id="CP070496">
    <property type="protein sequence ID" value="QSB06549.1"/>
    <property type="molecule type" value="Genomic_DNA"/>
</dbReference>
<dbReference type="CDD" id="cd01949">
    <property type="entry name" value="GGDEF"/>
    <property type="match status" value="1"/>
</dbReference>
<dbReference type="PROSITE" id="PS50883">
    <property type="entry name" value="EAL"/>
    <property type="match status" value="1"/>
</dbReference>
<dbReference type="Gene3D" id="3.20.20.450">
    <property type="entry name" value="EAL domain"/>
    <property type="match status" value="1"/>
</dbReference>
<keyword evidence="1" id="KW-0812">Transmembrane</keyword>
<dbReference type="NCBIfam" id="TIGR00254">
    <property type="entry name" value="GGDEF"/>
    <property type="match status" value="1"/>
</dbReference>
<evidence type="ECO:0000313" key="5">
    <source>
        <dbReference type="Proteomes" id="UP000662939"/>
    </source>
</evidence>
<dbReference type="SMART" id="SM00052">
    <property type="entry name" value="EAL"/>
    <property type="match status" value="1"/>
</dbReference>
<dbReference type="RefSeq" id="WP_213172561.1">
    <property type="nucleotide sequence ID" value="NZ_CP070496.1"/>
</dbReference>
<dbReference type="Proteomes" id="UP000662939">
    <property type="component" value="Chromosome"/>
</dbReference>
<protein>
    <submittedName>
        <fullName evidence="4">Bifunctional diguanylate cyclase/phosphodiesterase</fullName>
    </submittedName>
</protein>
<dbReference type="InterPro" id="IPR043128">
    <property type="entry name" value="Rev_trsase/Diguanyl_cyclase"/>
</dbReference>
<dbReference type="GO" id="GO:0071111">
    <property type="term" value="F:cyclic-guanylate-specific phosphodiesterase activity"/>
    <property type="evidence" value="ECO:0007669"/>
    <property type="project" value="InterPro"/>
</dbReference>
<dbReference type="Pfam" id="PF00990">
    <property type="entry name" value="GGDEF"/>
    <property type="match status" value="1"/>
</dbReference>
<feature type="transmembrane region" description="Helical" evidence="1">
    <location>
        <begin position="190"/>
        <end position="212"/>
    </location>
</feature>
<dbReference type="PANTHER" id="PTHR33121:SF70">
    <property type="entry name" value="SIGNALING PROTEIN YKOW"/>
    <property type="match status" value="1"/>
</dbReference>
<dbReference type="PROSITE" id="PS50887">
    <property type="entry name" value="GGDEF"/>
    <property type="match status" value="1"/>
</dbReference>
<keyword evidence="1" id="KW-0472">Membrane</keyword>
<accession>A0A895XTB5</accession>